<dbReference type="EMBL" id="BMAV01011937">
    <property type="protein sequence ID" value="GFY58153.1"/>
    <property type="molecule type" value="Genomic_DNA"/>
</dbReference>
<proteinExistence type="predicted"/>
<reference evidence="2" key="1">
    <citation type="submission" date="2020-08" db="EMBL/GenBank/DDBJ databases">
        <title>Multicomponent nature underlies the extraordinary mechanical properties of spider dragline silk.</title>
        <authorList>
            <person name="Kono N."/>
            <person name="Nakamura H."/>
            <person name="Mori M."/>
            <person name="Yoshida Y."/>
            <person name="Ohtoshi R."/>
            <person name="Malay A.D."/>
            <person name="Moran D.A.P."/>
            <person name="Tomita M."/>
            <person name="Numata K."/>
            <person name="Arakawa K."/>
        </authorList>
    </citation>
    <scope>NUCLEOTIDE SEQUENCE</scope>
</reference>
<evidence type="ECO:0000313" key="2">
    <source>
        <dbReference type="EMBL" id="GFY58153.1"/>
    </source>
</evidence>
<accession>A0A8X6XS52</accession>
<comment type="caution">
    <text evidence="2">The sequence shown here is derived from an EMBL/GenBank/DDBJ whole genome shotgun (WGS) entry which is preliminary data.</text>
</comment>
<evidence type="ECO:0000313" key="3">
    <source>
        <dbReference type="Proteomes" id="UP000886998"/>
    </source>
</evidence>
<dbReference type="Proteomes" id="UP000886998">
    <property type="component" value="Unassembled WGS sequence"/>
</dbReference>
<name>A0A8X6XS52_9ARAC</name>
<evidence type="ECO:0000256" key="1">
    <source>
        <dbReference type="SAM" id="MobiDB-lite"/>
    </source>
</evidence>
<sequence length="93" mass="10624">MRIAFHQNPTKQNLSKKTILNFGLAERNDNNMTSENHDKLVVLTSSFTWGPYMHEYAQGEMPRLRHRGTQDLSSPFPPPPSGPRDKQLNCFPG</sequence>
<gene>
    <name evidence="2" type="ORF">TNIN_66491</name>
</gene>
<feature type="region of interest" description="Disordered" evidence="1">
    <location>
        <begin position="60"/>
        <end position="93"/>
    </location>
</feature>
<organism evidence="2 3">
    <name type="scientific">Trichonephila inaurata madagascariensis</name>
    <dbReference type="NCBI Taxonomy" id="2747483"/>
    <lineage>
        <taxon>Eukaryota</taxon>
        <taxon>Metazoa</taxon>
        <taxon>Ecdysozoa</taxon>
        <taxon>Arthropoda</taxon>
        <taxon>Chelicerata</taxon>
        <taxon>Arachnida</taxon>
        <taxon>Araneae</taxon>
        <taxon>Araneomorphae</taxon>
        <taxon>Entelegynae</taxon>
        <taxon>Araneoidea</taxon>
        <taxon>Nephilidae</taxon>
        <taxon>Trichonephila</taxon>
        <taxon>Trichonephila inaurata</taxon>
    </lineage>
</organism>
<keyword evidence="3" id="KW-1185">Reference proteome</keyword>
<dbReference type="AlphaFoldDB" id="A0A8X6XS52"/>
<protein>
    <submittedName>
        <fullName evidence="2">Uncharacterized protein</fullName>
    </submittedName>
</protein>